<protein>
    <submittedName>
        <fullName evidence="4">Uncharacterized protein</fullName>
    </submittedName>
</protein>
<accession>A0A0C3NWA2</accession>
<comment type="similarity">
    <text evidence="3">Belongs to the ustYa family.</text>
</comment>
<keyword evidence="5" id="KW-1185">Reference proteome</keyword>
<dbReference type="Pfam" id="PF11807">
    <property type="entry name" value="UstYa"/>
    <property type="match status" value="1"/>
</dbReference>
<sequence length="178" mass="20739">MLLRQVWVTALSVLLAFNLASKLLGYVWLKYHVHDDVNTVPWSTDKGEVYLQFDTWARYRLHSADEWAALYPGNGLVHLGRDQEPHTVAMLHQLRCIDFVRDQITRPAAARDGGQTRHCMNYLREMLMCHADDTLDAYQYVHKTRALDAQPVRRCRDWRAVYERVERSQLGRNGTGRA</sequence>
<evidence type="ECO:0000256" key="2">
    <source>
        <dbReference type="ARBA" id="ARBA00023002"/>
    </source>
</evidence>
<name>A0A0C3NWA2_PHLG1</name>
<dbReference type="OrthoDB" id="3687641at2759"/>
<evidence type="ECO:0000256" key="1">
    <source>
        <dbReference type="ARBA" id="ARBA00004685"/>
    </source>
</evidence>
<proteinExistence type="inferred from homology"/>
<dbReference type="GO" id="GO:0016491">
    <property type="term" value="F:oxidoreductase activity"/>
    <property type="evidence" value="ECO:0007669"/>
    <property type="project" value="UniProtKB-KW"/>
</dbReference>
<evidence type="ECO:0000313" key="4">
    <source>
        <dbReference type="EMBL" id="KIP09674.1"/>
    </source>
</evidence>
<dbReference type="PANTHER" id="PTHR33365">
    <property type="entry name" value="YALI0B05434P"/>
    <property type="match status" value="1"/>
</dbReference>
<gene>
    <name evidence="4" type="ORF">PHLGIDRAFT_126117</name>
</gene>
<dbReference type="InterPro" id="IPR021765">
    <property type="entry name" value="UstYa-like"/>
</dbReference>
<comment type="pathway">
    <text evidence="1">Mycotoxin biosynthesis.</text>
</comment>
<dbReference type="STRING" id="745531.A0A0C3NWA2"/>
<reference evidence="4 5" key="1">
    <citation type="journal article" date="2014" name="PLoS Genet.">
        <title>Analysis of the Phlebiopsis gigantea genome, transcriptome and secretome provides insight into its pioneer colonization strategies of wood.</title>
        <authorList>
            <person name="Hori C."/>
            <person name="Ishida T."/>
            <person name="Igarashi K."/>
            <person name="Samejima M."/>
            <person name="Suzuki H."/>
            <person name="Master E."/>
            <person name="Ferreira P."/>
            <person name="Ruiz-Duenas F.J."/>
            <person name="Held B."/>
            <person name="Canessa P."/>
            <person name="Larrondo L.F."/>
            <person name="Schmoll M."/>
            <person name="Druzhinina I.S."/>
            <person name="Kubicek C.P."/>
            <person name="Gaskell J.A."/>
            <person name="Kersten P."/>
            <person name="St John F."/>
            <person name="Glasner J."/>
            <person name="Sabat G."/>
            <person name="Splinter BonDurant S."/>
            <person name="Syed K."/>
            <person name="Yadav J."/>
            <person name="Mgbeahuruike A.C."/>
            <person name="Kovalchuk A."/>
            <person name="Asiegbu F.O."/>
            <person name="Lackner G."/>
            <person name="Hoffmeister D."/>
            <person name="Rencoret J."/>
            <person name="Gutierrez A."/>
            <person name="Sun H."/>
            <person name="Lindquist E."/>
            <person name="Barry K."/>
            <person name="Riley R."/>
            <person name="Grigoriev I.V."/>
            <person name="Henrissat B."/>
            <person name="Kues U."/>
            <person name="Berka R.M."/>
            <person name="Martinez A.T."/>
            <person name="Covert S.F."/>
            <person name="Blanchette R.A."/>
            <person name="Cullen D."/>
        </authorList>
    </citation>
    <scope>NUCLEOTIDE SEQUENCE [LARGE SCALE GENOMIC DNA]</scope>
    <source>
        <strain evidence="4 5">11061_1 CR5-6</strain>
    </source>
</reference>
<dbReference type="Proteomes" id="UP000053257">
    <property type="component" value="Unassembled WGS sequence"/>
</dbReference>
<dbReference type="HOGENOM" id="CLU_042941_8_1_1"/>
<organism evidence="4 5">
    <name type="scientific">Phlebiopsis gigantea (strain 11061_1 CR5-6)</name>
    <name type="common">White-rot fungus</name>
    <name type="synonym">Peniophora gigantea</name>
    <dbReference type="NCBI Taxonomy" id="745531"/>
    <lineage>
        <taxon>Eukaryota</taxon>
        <taxon>Fungi</taxon>
        <taxon>Dikarya</taxon>
        <taxon>Basidiomycota</taxon>
        <taxon>Agaricomycotina</taxon>
        <taxon>Agaricomycetes</taxon>
        <taxon>Polyporales</taxon>
        <taxon>Phanerochaetaceae</taxon>
        <taxon>Phlebiopsis</taxon>
    </lineage>
</organism>
<dbReference type="EMBL" id="KN840463">
    <property type="protein sequence ID" value="KIP09674.1"/>
    <property type="molecule type" value="Genomic_DNA"/>
</dbReference>
<keyword evidence="2" id="KW-0560">Oxidoreductase</keyword>
<dbReference type="PANTHER" id="PTHR33365:SF11">
    <property type="entry name" value="TAT PATHWAY SIGNAL SEQUENCE"/>
    <property type="match status" value="1"/>
</dbReference>
<evidence type="ECO:0000256" key="3">
    <source>
        <dbReference type="ARBA" id="ARBA00035112"/>
    </source>
</evidence>
<dbReference type="AlphaFoldDB" id="A0A0C3NWA2"/>
<evidence type="ECO:0000313" key="5">
    <source>
        <dbReference type="Proteomes" id="UP000053257"/>
    </source>
</evidence>
<dbReference type="GO" id="GO:0043386">
    <property type="term" value="P:mycotoxin biosynthetic process"/>
    <property type="evidence" value="ECO:0007669"/>
    <property type="project" value="InterPro"/>
</dbReference>